<dbReference type="InterPro" id="IPR037066">
    <property type="entry name" value="Plug_dom_sf"/>
</dbReference>
<dbReference type="SUPFAM" id="SSF49464">
    <property type="entry name" value="Carboxypeptidase regulatory domain-like"/>
    <property type="match status" value="1"/>
</dbReference>
<dbReference type="PROSITE" id="PS52016">
    <property type="entry name" value="TONB_DEPENDENT_REC_3"/>
    <property type="match status" value="1"/>
</dbReference>
<dbReference type="Pfam" id="PF13715">
    <property type="entry name" value="CarbopepD_reg_2"/>
    <property type="match status" value="1"/>
</dbReference>
<proteinExistence type="inferred from homology"/>
<dbReference type="Proteomes" id="UP000321436">
    <property type="component" value="Unassembled WGS sequence"/>
</dbReference>
<dbReference type="InterPro" id="IPR023996">
    <property type="entry name" value="TonB-dep_OMP_SusC/RagA"/>
</dbReference>
<dbReference type="InterPro" id="IPR008969">
    <property type="entry name" value="CarboxyPept-like_regulatory"/>
</dbReference>
<sequence>MLQQTGKQVSYAHNTINDQEKVKIDLKEATIDEVLTLALRGKNIRWILSDNYISLSANKSTNPDSKTIAPADTIPQHTISGLVTDTFGIPLPGATVLVRGSSQGTATDGNGRFILRNIKPNAVLEVGYTGYEKRITAVEGRSEITLILLPAVTELSNVEVFSTGYQNIPKERATGSFVQIDNKLFNRRVSTNVLDRLDGVTPGLIFNRNTQGGPQNQSAIAIRGRSTIFANPDPLIILDNFPYTGDINNINPNDIESITVLKDAAAASIWGAYSGNGVIVITSKKGKYSEKLSVSVNSNITVGEKIDPFYTPRMSSIDFIEVERFLFEQGAYNATLNNVSSYISPAVDVMFKNRQGLISDDEMEAQLRALGTGDFRSDQLKYALRNAINQQYNIGIRGGAMNNQYFLSIGYDKNLSGIRYNNMDRVTINGNNTYSLLNKRIEFTTGFILSKSKSNAAPMASGIIGYEKLADENGNFLSIGGNSLRQSYIDTAGSGLLLDWNNRPLDEMRLADNVTDINDIRVNSGLKFKITSDLEINALYQYAKGTTENNVYYNTETFTARNLINTYSQINRQTGIVSYKIPNSGILDYNSASYESQNVRGTINYNKSIKGRHNITGLAGFDISKKITLYAPANRLYGYDKNFETAAPVDFSAFFPLYYSAFGTSQIPNNPFGIVRRRITDNNISYFANIGYNYDNRYTLTISARKDESNIFGVNINNKGVPLWSIGGLWQISNEAFYNISFLPYLRARITNGYNGNVDRTLSSFVTASNTIGYINSYNAPGLIVLNPPNPELRWEKINVTNFGVDFGSKGGVIAGSLEYFTKKGVDLIGNAPFAPSTGITQFKGNTSRLNTTGLDIVLNTKNVNRKLVWTTNFILSIAKDKVIDYKVKENNVSFYVGGSTTLYPFEGRPLYSLFSYKWGGVDPETGDPMGYLDGELTKDYTKLLTSPNLDELIFHGPSNPTIFGSVRNTFSLFGFELSANIMYKFGHYFRRTSLDYTSLFQLNSANAIYNPDYTKRWMKKGDESYTSVPSIEYPRNPNRASFYNGSEILAEKGDHIRLQDIHLSYNIALPASLELKINSVRIYGYVNNIGVLWRANRLGIDPDFAPRLNSGNVYPNVRSYAIGLNVGF</sequence>
<keyword evidence="1" id="KW-0812">Transmembrane</keyword>
<dbReference type="NCBIfam" id="TIGR04056">
    <property type="entry name" value="OMP_RagA_SusC"/>
    <property type="match status" value="1"/>
</dbReference>
<feature type="domain" description="TonB-dependent receptor plug" evidence="2">
    <location>
        <begin position="170"/>
        <end position="278"/>
    </location>
</feature>
<keyword evidence="1" id="KW-0998">Cell outer membrane</keyword>
<dbReference type="InterPro" id="IPR039426">
    <property type="entry name" value="TonB-dep_rcpt-like"/>
</dbReference>
<evidence type="ECO:0000256" key="1">
    <source>
        <dbReference type="PROSITE-ProRule" id="PRU01360"/>
    </source>
</evidence>
<keyword evidence="1" id="KW-0472">Membrane</keyword>
<dbReference type="InterPro" id="IPR012910">
    <property type="entry name" value="Plug_dom"/>
</dbReference>
<dbReference type="Gene3D" id="2.170.130.10">
    <property type="entry name" value="TonB-dependent receptor, plug domain"/>
    <property type="match status" value="1"/>
</dbReference>
<comment type="caution">
    <text evidence="3">The sequence shown here is derived from an EMBL/GenBank/DDBJ whole genome shotgun (WGS) entry which is preliminary data.</text>
</comment>
<dbReference type="Pfam" id="PF07715">
    <property type="entry name" value="Plug"/>
    <property type="match status" value="1"/>
</dbReference>
<reference evidence="3 4" key="1">
    <citation type="submission" date="2019-07" db="EMBL/GenBank/DDBJ databases">
        <title>Whole genome shotgun sequence of Chitinophaga cymbidii NBRC 109752.</title>
        <authorList>
            <person name="Hosoyama A."/>
            <person name="Uohara A."/>
            <person name="Ohji S."/>
            <person name="Ichikawa N."/>
        </authorList>
    </citation>
    <scope>NUCLEOTIDE SEQUENCE [LARGE SCALE GENOMIC DNA]</scope>
    <source>
        <strain evidence="3 4">NBRC 109752</strain>
    </source>
</reference>
<evidence type="ECO:0000313" key="3">
    <source>
        <dbReference type="EMBL" id="GEP94515.1"/>
    </source>
</evidence>
<keyword evidence="4" id="KW-1185">Reference proteome</keyword>
<evidence type="ECO:0000259" key="2">
    <source>
        <dbReference type="Pfam" id="PF07715"/>
    </source>
</evidence>
<name>A0A512RFP4_9BACT</name>
<evidence type="ECO:0000313" key="4">
    <source>
        <dbReference type="Proteomes" id="UP000321436"/>
    </source>
</evidence>
<dbReference type="Gene3D" id="2.60.40.1120">
    <property type="entry name" value="Carboxypeptidase-like, regulatory domain"/>
    <property type="match status" value="1"/>
</dbReference>
<dbReference type="AlphaFoldDB" id="A0A512RFP4"/>
<keyword evidence="1" id="KW-0813">Transport</keyword>
<keyword evidence="1" id="KW-1134">Transmembrane beta strand</keyword>
<dbReference type="NCBIfam" id="TIGR04057">
    <property type="entry name" value="SusC_RagA_signa"/>
    <property type="match status" value="1"/>
</dbReference>
<dbReference type="EMBL" id="BKAU01000001">
    <property type="protein sequence ID" value="GEP94515.1"/>
    <property type="molecule type" value="Genomic_DNA"/>
</dbReference>
<dbReference type="InterPro" id="IPR023997">
    <property type="entry name" value="TonB-dep_OMP_SusC/RagA_CS"/>
</dbReference>
<comment type="subcellular location">
    <subcellularLocation>
        <location evidence="1">Cell outer membrane</location>
        <topology evidence="1">Multi-pass membrane protein</topology>
    </subcellularLocation>
</comment>
<gene>
    <name evidence="3" type="ORF">CCY01nite_07750</name>
</gene>
<dbReference type="SUPFAM" id="SSF56935">
    <property type="entry name" value="Porins"/>
    <property type="match status" value="1"/>
</dbReference>
<protein>
    <submittedName>
        <fullName evidence="3">SusC/RagA family TonB-linked outer membrane protein</fullName>
    </submittedName>
</protein>
<comment type="similarity">
    <text evidence="1">Belongs to the TonB-dependent receptor family.</text>
</comment>
<accession>A0A512RFP4</accession>
<organism evidence="3 4">
    <name type="scientific">Chitinophaga cymbidii</name>
    <dbReference type="NCBI Taxonomy" id="1096750"/>
    <lineage>
        <taxon>Bacteria</taxon>
        <taxon>Pseudomonadati</taxon>
        <taxon>Bacteroidota</taxon>
        <taxon>Chitinophagia</taxon>
        <taxon>Chitinophagales</taxon>
        <taxon>Chitinophagaceae</taxon>
        <taxon>Chitinophaga</taxon>
    </lineage>
</organism>
<dbReference type="GO" id="GO:0009279">
    <property type="term" value="C:cell outer membrane"/>
    <property type="evidence" value="ECO:0007669"/>
    <property type="project" value="UniProtKB-SubCell"/>
</dbReference>